<keyword evidence="3" id="KW-1185">Reference proteome</keyword>
<reference evidence="3" key="1">
    <citation type="journal article" date="2013" name="Nature">
        <title>Pan genome of the phytoplankton Emiliania underpins its global distribution.</title>
        <authorList>
            <person name="Read B.A."/>
            <person name="Kegel J."/>
            <person name="Klute M.J."/>
            <person name="Kuo A."/>
            <person name="Lefebvre S.C."/>
            <person name="Maumus F."/>
            <person name="Mayer C."/>
            <person name="Miller J."/>
            <person name="Monier A."/>
            <person name="Salamov A."/>
            <person name="Young J."/>
            <person name="Aguilar M."/>
            <person name="Claverie J.M."/>
            <person name="Frickenhaus S."/>
            <person name="Gonzalez K."/>
            <person name="Herman E.K."/>
            <person name="Lin Y.C."/>
            <person name="Napier J."/>
            <person name="Ogata H."/>
            <person name="Sarno A.F."/>
            <person name="Shmutz J."/>
            <person name="Schroeder D."/>
            <person name="de Vargas C."/>
            <person name="Verret F."/>
            <person name="von Dassow P."/>
            <person name="Valentin K."/>
            <person name="Van de Peer Y."/>
            <person name="Wheeler G."/>
            <person name="Dacks J.B."/>
            <person name="Delwiche C.F."/>
            <person name="Dyhrman S.T."/>
            <person name="Glockner G."/>
            <person name="John U."/>
            <person name="Richards T."/>
            <person name="Worden A.Z."/>
            <person name="Zhang X."/>
            <person name="Grigoriev I.V."/>
            <person name="Allen A.E."/>
            <person name="Bidle K."/>
            <person name="Borodovsky M."/>
            <person name="Bowler C."/>
            <person name="Brownlee C."/>
            <person name="Cock J.M."/>
            <person name="Elias M."/>
            <person name="Gladyshev V.N."/>
            <person name="Groth M."/>
            <person name="Guda C."/>
            <person name="Hadaegh A."/>
            <person name="Iglesias-Rodriguez M.D."/>
            <person name="Jenkins J."/>
            <person name="Jones B.M."/>
            <person name="Lawson T."/>
            <person name="Leese F."/>
            <person name="Lindquist E."/>
            <person name="Lobanov A."/>
            <person name="Lomsadze A."/>
            <person name="Malik S.B."/>
            <person name="Marsh M.E."/>
            <person name="Mackinder L."/>
            <person name="Mock T."/>
            <person name="Mueller-Roeber B."/>
            <person name="Pagarete A."/>
            <person name="Parker M."/>
            <person name="Probert I."/>
            <person name="Quesneville H."/>
            <person name="Raines C."/>
            <person name="Rensing S.A."/>
            <person name="Riano-Pachon D.M."/>
            <person name="Richier S."/>
            <person name="Rokitta S."/>
            <person name="Shiraiwa Y."/>
            <person name="Soanes D.M."/>
            <person name="van der Giezen M."/>
            <person name="Wahlund T.M."/>
            <person name="Williams B."/>
            <person name="Wilson W."/>
            <person name="Wolfe G."/>
            <person name="Wurch L.L."/>
        </authorList>
    </citation>
    <scope>NUCLEOTIDE SEQUENCE</scope>
</reference>
<name>A0A0D3KG21_EMIH1</name>
<dbReference type="AlphaFoldDB" id="A0A0D3KG21"/>
<feature type="compositionally biased region" description="Low complexity" evidence="1">
    <location>
        <begin position="127"/>
        <end position="136"/>
    </location>
</feature>
<dbReference type="PaxDb" id="2903-EOD34706"/>
<protein>
    <submittedName>
        <fullName evidence="2">Uncharacterized protein</fullName>
    </submittedName>
</protein>
<feature type="region of interest" description="Disordered" evidence="1">
    <location>
        <begin position="32"/>
        <end position="145"/>
    </location>
</feature>
<dbReference type="GeneID" id="17279978"/>
<evidence type="ECO:0000256" key="1">
    <source>
        <dbReference type="SAM" id="MobiDB-lite"/>
    </source>
</evidence>
<feature type="compositionally biased region" description="Low complexity" evidence="1">
    <location>
        <begin position="64"/>
        <end position="79"/>
    </location>
</feature>
<dbReference type="RefSeq" id="XP_005787135.1">
    <property type="nucleotide sequence ID" value="XM_005787078.1"/>
</dbReference>
<dbReference type="Proteomes" id="UP000013827">
    <property type="component" value="Unassembled WGS sequence"/>
</dbReference>
<accession>A0A0D3KG21</accession>
<reference evidence="2" key="2">
    <citation type="submission" date="2024-10" db="UniProtKB">
        <authorList>
            <consortium name="EnsemblProtists"/>
        </authorList>
    </citation>
    <scope>IDENTIFICATION</scope>
</reference>
<sequence>MAMRVYAAGCSAAPEAADFRLLIRSAMETINLITPPPSPSPGVRGSTSLAGAGASIEQSIDLDSSTAASPAASPVTGAASDERDQPVSQSETASPDAPPAAGSRAPLGDVNVDAEARSQRAREKRPAALQPAARPAESSDEDEVVAQAQPPLLVDSARAGASSLSGHPPPHAGPAVVDGEDDDLEFVGRTGANALSDFPHSRENCVVVPWTEGRKQEACPQCYCYVYPVETPPPPGLAAGITLRPYQKQSLAFMLDIERSTDPSLLGQPDELKKKRKRVAVAWVGGRPVYSSPDDAGSTHSVRGGWLCDEMGMRRTAVVSVRL</sequence>
<evidence type="ECO:0000313" key="3">
    <source>
        <dbReference type="Proteomes" id="UP000013827"/>
    </source>
</evidence>
<proteinExistence type="predicted"/>
<dbReference type="KEGG" id="ehx:EMIHUDRAFT_252799"/>
<feature type="compositionally biased region" description="Basic and acidic residues" evidence="1">
    <location>
        <begin position="114"/>
        <end position="126"/>
    </location>
</feature>
<organism evidence="2 3">
    <name type="scientific">Emiliania huxleyi (strain CCMP1516)</name>
    <dbReference type="NCBI Taxonomy" id="280463"/>
    <lineage>
        <taxon>Eukaryota</taxon>
        <taxon>Haptista</taxon>
        <taxon>Haptophyta</taxon>
        <taxon>Prymnesiophyceae</taxon>
        <taxon>Isochrysidales</taxon>
        <taxon>Noelaerhabdaceae</taxon>
        <taxon>Emiliania</taxon>
    </lineage>
</organism>
<dbReference type="HOGENOM" id="CLU_861764_0_0_1"/>
<dbReference type="EnsemblProtists" id="EOD34706">
    <property type="protein sequence ID" value="EOD34706"/>
    <property type="gene ID" value="EMIHUDRAFT_252799"/>
</dbReference>
<evidence type="ECO:0000313" key="2">
    <source>
        <dbReference type="EnsemblProtists" id="EOD34706"/>
    </source>
</evidence>